<accession>A0A2L0F4J8</accession>
<protein>
    <recommendedName>
        <fullName evidence="4">Secreted protein</fullName>
    </recommendedName>
</protein>
<gene>
    <name evidence="2" type="ORF">SOCE26_079720</name>
</gene>
<feature type="signal peptide" evidence="1">
    <location>
        <begin position="1"/>
        <end position="20"/>
    </location>
</feature>
<dbReference type="Proteomes" id="UP000238348">
    <property type="component" value="Chromosome"/>
</dbReference>
<dbReference type="EMBL" id="CP012673">
    <property type="protein sequence ID" value="AUX46466.1"/>
    <property type="molecule type" value="Genomic_DNA"/>
</dbReference>
<evidence type="ECO:0000313" key="2">
    <source>
        <dbReference type="EMBL" id="AUX46466.1"/>
    </source>
</evidence>
<organism evidence="2 3">
    <name type="scientific">Sorangium cellulosum</name>
    <name type="common">Polyangium cellulosum</name>
    <dbReference type="NCBI Taxonomy" id="56"/>
    <lineage>
        <taxon>Bacteria</taxon>
        <taxon>Pseudomonadati</taxon>
        <taxon>Myxococcota</taxon>
        <taxon>Polyangia</taxon>
        <taxon>Polyangiales</taxon>
        <taxon>Polyangiaceae</taxon>
        <taxon>Sorangium</taxon>
    </lineage>
</organism>
<evidence type="ECO:0008006" key="4">
    <source>
        <dbReference type="Google" id="ProtNLM"/>
    </source>
</evidence>
<feature type="chain" id="PRO_5014869159" description="Secreted protein" evidence="1">
    <location>
        <begin position="21"/>
        <end position="372"/>
    </location>
</feature>
<keyword evidence="1" id="KW-0732">Signal</keyword>
<proteinExistence type="predicted"/>
<evidence type="ECO:0000256" key="1">
    <source>
        <dbReference type="SAM" id="SignalP"/>
    </source>
</evidence>
<dbReference type="RefSeq" id="WP_199789871.1">
    <property type="nucleotide sequence ID" value="NZ_CP012673.1"/>
</dbReference>
<dbReference type="AlphaFoldDB" id="A0A2L0F4J8"/>
<evidence type="ECO:0000313" key="3">
    <source>
        <dbReference type="Proteomes" id="UP000238348"/>
    </source>
</evidence>
<reference evidence="2 3" key="1">
    <citation type="submission" date="2015-09" db="EMBL/GenBank/DDBJ databases">
        <title>Sorangium comparison.</title>
        <authorList>
            <person name="Zaburannyi N."/>
            <person name="Bunk B."/>
            <person name="Overmann J."/>
            <person name="Mueller R."/>
        </authorList>
    </citation>
    <scope>NUCLEOTIDE SEQUENCE [LARGE SCALE GENOMIC DNA]</scope>
    <source>
        <strain evidence="2 3">So ce26</strain>
    </source>
</reference>
<sequence>MTRRSSAPLLLALAAGVSPAAGARADETRANETRADETREEVPSTIAVLCAPGDRFGLRVVAELESLGFRVELLDPAAEPVSRASLEASARQAGAIAAIRAIPSGRGVEVWIADRVTGKTVLREMASRAGDGGAEELDDAALALRVVELLRASLLEASLPEPPPGELPATPEIREKLRVPAPSALADAPAPAHPQPAPAHAQELHVSLAPGVLLSPGGLGAAVSADLGLAWMPSEHVGVVAFAAIPLTSARHERPDLSVDLSALLVGGGVRFTPRARRWAPSADLGLAALSLRTAGLVAGADATTGESSAVTVAPFTRLGLAFAVTPWLRLRADVLTGAIVQGVSVQIEGNEIATWGRPFLLSSAGVYIRWF</sequence>
<name>A0A2L0F4J8_SORCE</name>